<accession>A0A0H2YRP9</accession>
<reference evidence="1 2" key="1">
    <citation type="journal article" date="2006" name="Genome Res.">
        <title>Skewed genomic variability in strains of the toxigenic bacterial pathogen, Clostridium perfringens.</title>
        <authorList>
            <person name="Myers G.S."/>
            <person name="Rasko D.A."/>
            <person name="Cheung J.K."/>
            <person name="Ravel J."/>
            <person name="Seshadri R."/>
            <person name="Deboy R.T."/>
            <person name="Ren Q."/>
            <person name="Varga J."/>
            <person name="Awad M.M."/>
            <person name="Brinkac L.M."/>
            <person name="Daugherty S.C."/>
            <person name="Haft D.H."/>
            <person name="Dodson R.J."/>
            <person name="Madupu R."/>
            <person name="Nelson W.C."/>
            <person name="Rosovitz M.J."/>
            <person name="Sullivan S.A."/>
            <person name="Khouri H."/>
            <person name="Dimitrov G.I."/>
            <person name="Watkins K.L."/>
            <person name="Mulligan S."/>
            <person name="Benton J."/>
            <person name="Radune D."/>
            <person name="Fisher D.J."/>
            <person name="Atkins H.S."/>
            <person name="Hiscox T."/>
            <person name="Jost B.H."/>
            <person name="Billington S.J."/>
            <person name="Songer J.G."/>
            <person name="McClane B.A."/>
            <person name="Titball R.W."/>
            <person name="Rood J.I."/>
            <person name="Melville S.B."/>
            <person name="Paulsen I.T."/>
        </authorList>
    </citation>
    <scope>NUCLEOTIDE SEQUENCE [LARGE SCALE GENOMIC DNA]</scope>
    <source>
        <strain evidence="2">ATCC 13124 / DSM 756 / JCM 1290 / NCIMB 6125 / NCTC 8237 / S 107 / Type A</strain>
    </source>
</reference>
<organism evidence="1 2">
    <name type="scientific">Clostridium perfringens (strain ATCC 13124 / DSM 756 / JCM 1290 / NCIMB 6125 / NCTC 8237 / Type A)</name>
    <dbReference type="NCBI Taxonomy" id="195103"/>
    <lineage>
        <taxon>Bacteria</taxon>
        <taxon>Bacillati</taxon>
        <taxon>Bacillota</taxon>
        <taxon>Clostridia</taxon>
        <taxon>Eubacteriales</taxon>
        <taxon>Clostridiaceae</taxon>
        <taxon>Clostridium</taxon>
    </lineage>
</organism>
<dbReference type="STRING" id="195103.CPF_1556"/>
<dbReference type="HOGENOM" id="CLU_156635_2_0_9"/>
<dbReference type="Pfam" id="PF14276">
    <property type="entry name" value="DUF4363"/>
    <property type="match status" value="1"/>
</dbReference>
<dbReference type="AlphaFoldDB" id="A0A0H2YRP9"/>
<name>A0A0H2YRP9_CLOP1</name>
<dbReference type="RefSeq" id="WP_011590761.1">
    <property type="nucleotide sequence ID" value="NC_008261.1"/>
</dbReference>
<evidence type="ECO:0000313" key="2">
    <source>
        <dbReference type="Proteomes" id="UP000001823"/>
    </source>
</evidence>
<protein>
    <recommendedName>
        <fullName evidence="3">DUF4363 family protein</fullName>
    </recommendedName>
</protein>
<dbReference type="Proteomes" id="UP000001823">
    <property type="component" value="Chromosome"/>
</dbReference>
<gene>
    <name evidence="1" type="ordered locus">CPF_1556</name>
</gene>
<dbReference type="eggNOG" id="ENOG503229G">
    <property type="taxonomic scope" value="Bacteria"/>
</dbReference>
<dbReference type="PaxDb" id="195103-CPF_1556"/>
<dbReference type="KEGG" id="cpf:CPF_1556"/>
<keyword evidence="2" id="KW-1185">Reference proteome</keyword>
<sequence length="144" mass="16613">MKNTIISSVIFFSLLASVLFFNNKLINVCDKVNDYSNKIENSLSKEDWKESYEESLKLSNLLEENYVSLSLYINHEQLDNLSKEILSLTQYIKAEDVSNSLSSVHIIKSYTKHIKDIQKVNIGNILNSNLKNIFYCGIYNDFSL</sequence>
<evidence type="ECO:0008006" key="3">
    <source>
        <dbReference type="Google" id="ProtNLM"/>
    </source>
</evidence>
<dbReference type="EMBL" id="CP000246">
    <property type="protein sequence ID" value="ABG83348.1"/>
    <property type="molecule type" value="Genomic_DNA"/>
</dbReference>
<evidence type="ECO:0000313" key="1">
    <source>
        <dbReference type="EMBL" id="ABG83348.1"/>
    </source>
</evidence>
<proteinExistence type="predicted"/>
<dbReference type="InterPro" id="IPR025373">
    <property type="entry name" value="DUF4363"/>
</dbReference>